<proteinExistence type="predicted"/>
<sequence length="155" mass="17063">MPQLAKGGKFIFGWSRITESLSIQLPSMAVDEYAITSEGKVYLFSGSNSTGGFCVTKKSLLLTSQIRNILDDTPALCKYLLPEGELVRFKGRQYCWVTISKDGILHVSSELLHGLGLSINDRLLAIRSSNIAFTMGVTGRLIAMANAYEGYIEEF</sequence>
<dbReference type="OrthoDB" id="9783947at2"/>
<dbReference type="HOGENOM" id="CLU_1703458_0_0_12"/>
<dbReference type="EMBL" id="CP002541">
    <property type="protein sequence ID" value="ADY12584.1"/>
    <property type="molecule type" value="Genomic_DNA"/>
</dbReference>
<protein>
    <submittedName>
        <fullName evidence="1">Uncharacterized protein</fullName>
    </submittedName>
</protein>
<organism evidence="1 2">
    <name type="scientific">Sphaerochaeta globosa (strain ATCC BAA-1886 / DSM 22777 / Buddy)</name>
    <name type="common">Spirochaeta sp. (strain Buddy)</name>
    <dbReference type="NCBI Taxonomy" id="158189"/>
    <lineage>
        <taxon>Bacteria</taxon>
        <taxon>Pseudomonadati</taxon>
        <taxon>Spirochaetota</taxon>
        <taxon>Spirochaetia</taxon>
        <taxon>Spirochaetales</taxon>
        <taxon>Sphaerochaetaceae</taxon>
        <taxon>Sphaerochaeta</taxon>
    </lineage>
</organism>
<name>F0RY85_SPHGB</name>
<evidence type="ECO:0000313" key="1">
    <source>
        <dbReference type="EMBL" id="ADY12584.1"/>
    </source>
</evidence>
<evidence type="ECO:0000313" key="2">
    <source>
        <dbReference type="Proteomes" id="UP000008466"/>
    </source>
</evidence>
<dbReference type="KEGG" id="sbu:SpiBuddy_0757"/>
<dbReference type="Proteomes" id="UP000008466">
    <property type="component" value="Chromosome"/>
</dbReference>
<gene>
    <name evidence="1" type="ordered locus">SpiBuddy_0757</name>
</gene>
<dbReference type="RefSeq" id="WP_013606437.1">
    <property type="nucleotide sequence ID" value="NC_015152.1"/>
</dbReference>
<dbReference type="eggNOG" id="ENOG50319YQ">
    <property type="taxonomic scope" value="Bacteria"/>
</dbReference>
<reference evidence="2" key="1">
    <citation type="submission" date="2011-02" db="EMBL/GenBank/DDBJ databases">
        <title>Complete sequence of Spirochaeta sp. Buddy.</title>
        <authorList>
            <person name="Lucas S."/>
            <person name="Copeland A."/>
            <person name="Lapidus A."/>
            <person name="Cheng J.-F."/>
            <person name="Goodwin L."/>
            <person name="Pitluck S."/>
            <person name="Zeytun A."/>
            <person name="Detter J.C."/>
            <person name="Han C."/>
            <person name="Tapia R."/>
            <person name="Land M."/>
            <person name="Hauser L."/>
            <person name="Kyrpides N."/>
            <person name="Ivanova N."/>
            <person name="Mikhailova N."/>
            <person name="Pagani I."/>
            <person name="Ritalahti K.M."/>
            <person name="Loeffler F.E."/>
            <person name="Woyke T."/>
        </authorList>
    </citation>
    <scope>NUCLEOTIDE SEQUENCE [LARGE SCALE GENOMIC DNA]</scope>
    <source>
        <strain evidence="2">ATCC BAA-1886 / DSM 22777 / Buddy</strain>
    </source>
</reference>
<dbReference type="AlphaFoldDB" id="F0RY85"/>
<dbReference type="STRING" id="158189.SpiBuddy_0757"/>
<accession>F0RY85</accession>
<keyword evidence="2" id="KW-1185">Reference proteome</keyword>